<proteinExistence type="predicted"/>
<dbReference type="STRING" id="1792290.MSP8886_02174"/>
<feature type="compositionally biased region" description="Polar residues" evidence="1">
    <location>
        <begin position="361"/>
        <end position="392"/>
    </location>
</feature>
<dbReference type="Proteomes" id="UP000092544">
    <property type="component" value="Unassembled WGS sequence"/>
</dbReference>
<reference evidence="2 3" key="1">
    <citation type="submission" date="2016-06" db="EMBL/GenBank/DDBJ databases">
        <authorList>
            <person name="Kjaerup R.B."/>
            <person name="Dalgaard T.S."/>
            <person name="Juul-Madsen H.R."/>
        </authorList>
    </citation>
    <scope>NUCLEOTIDE SEQUENCE [LARGE SCALE GENOMIC DNA]</scope>
    <source>
        <strain evidence="2 3">CECT 8886</strain>
    </source>
</reference>
<sequence>MKIRIFLFLISIFYVSMASAVPVKDLYRASIKLPATESEGQMLSDAFSQAVEQVLVRVSGDKAAITGDLLQEAQKAAPTWVAQHSVTSLKDLLPLNGDLVAGKQVNVFFYHESIDQFLTQHNLPVWGNNRPSVLVWAVDDNNGVRTLSGANSPSPLLNDLAASSTNYGVPIYAPLMDSVDAAAISPSDVWGFFEDTIKSASQRYQTDAIAALRVSQYAGSLTGNLLMIIGNDTKQFSLTGANLQDLADQASADMAKALSERYAAVRNSASESRLDLSVSGVTNYAAMKKIQQYLESVGVVRDVYVVKATKDSVVFSVAINGDKQKLLDSIMLSSLLQADTPPVTQTSALQADGAEVPSADTVDTAQQASTTSQAPDPVSSTDSDAPSASNNIEYFKYSGAQ</sequence>
<organism evidence="2 3">
    <name type="scientific">Marinomonas spartinae</name>
    <dbReference type="NCBI Taxonomy" id="1792290"/>
    <lineage>
        <taxon>Bacteria</taxon>
        <taxon>Pseudomonadati</taxon>
        <taxon>Pseudomonadota</taxon>
        <taxon>Gammaproteobacteria</taxon>
        <taxon>Oceanospirillales</taxon>
        <taxon>Oceanospirillaceae</taxon>
        <taxon>Marinomonas</taxon>
    </lineage>
</organism>
<dbReference type="InterPro" id="IPR018642">
    <property type="entry name" value="DUF2066"/>
</dbReference>
<name>A0A1A8THM3_9GAMM</name>
<dbReference type="EMBL" id="FLOB01000004">
    <property type="protein sequence ID" value="SBS31586.1"/>
    <property type="molecule type" value="Genomic_DNA"/>
</dbReference>
<evidence type="ECO:0008006" key="4">
    <source>
        <dbReference type="Google" id="ProtNLM"/>
    </source>
</evidence>
<keyword evidence="3" id="KW-1185">Reference proteome</keyword>
<evidence type="ECO:0000256" key="1">
    <source>
        <dbReference type="SAM" id="MobiDB-lite"/>
    </source>
</evidence>
<evidence type="ECO:0000313" key="2">
    <source>
        <dbReference type="EMBL" id="SBS31586.1"/>
    </source>
</evidence>
<evidence type="ECO:0000313" key="3">
    <source>
        <dbReference type="Proteomes" id="UP000092544"/>
    </source>
</evidence>
<feature type="region of interest" description="Disordered" evidence="1">
    <location>
        <begin position="352"/>
        <end position="401"/>
    </location>
</feature>
<protein>
    <recommendedName>
        <fullName evidence="4">DUF2066 domain-containing protein</fullName>
    </recommendedName>
</protein>
<dbReference type="RefSeq" id="WP_067016271.1">
    <property type="nucleotide sequence ID" value="NZ_FLOB01000004.1"/>
</dbReference>
<gene>
    <name evidence="2" type="ORF">MSP8886_02174</name>
</gene>
<dbReference type="OrthoDB" id="6195299at2"/>
<dbReference type="Pfam" id="PF09839">
    <property type="entry name" value="DUF2066"/>
    <property type="match status" value="1"/>
</dbReference>
<accession>A0A1A8THM3</accession>
<dbReference type="AlphaFoldDB" id="A0A1A8THM3"/>